<evidence type="ECO:0000313" key="3">
    <source>
        <dbReference type="Proteomes" id="UP000000607"/>
    </source>
</evidence>
<dbReference type="AlphaFoldDB" id="Q65QK5"/>
<evidence type="ECO:0000313" key="2">
    <source>
        <dbReference type="EMBL" id="AAU38755.1"/>
    </source>
</evidence>
<dbReference type="HOGENOM" id="CLU_145407_0_2_6"/>
<dbReference type="PANTHER" id="PTHR41521:SF4">
    <property type="entry name" value="BLR0684 PROTEIN"/>
    <property type="match status" value="1"/>
</dbReference>
<dbReference type="SUPFAM" id="SSF54909">
    <property type="entry name" value="Dimeric alpha+beta barrel"/>
    <property type="match status" value="1"/>
</dbReference>
<dbReference type="InterPro" id="IPR010753">
    <property type="entry name" value="DUF1330"/>
</dbReference>
<accession>Q65QK5</accession>
<keyword evidence="3" id="KW-1185">Reference proteome</keyword>
<evidence type="ECO:0000259" key="1">
    <source>
        <dbReference type="Pfam" id="PF07045"/>
    </source>
</evidence>
<dbReference type="InterPro" id="IPR011008">
    <property type="entry name" value="Dimeric_a/b-barrel"/>
</dbReference>
<dbReference type="RefSeq" id="WP_011201300.1">
    <property type="nucleotide sequence ID" value="NC_006300.1"/>
</dbReference>
<dbReference type="eggNOG" id="COG5470">
    <property type="taxonomic scope" value="Bacteria"/>
</dbReference>
<protein>
    <recommendedName>
        <fullName evidence="1">DUF1330 domain-containing protein</fullName>
    </recommendedName>
</protein>
<sequence>MASGWRFKLPTSGKKHQKFAKPHQQTAKIAKCLTENKENHMTAYVVFIRDEMKDQAAYDRYLQLGVPTLAPFGGEILVANGAHEAFEGADFDGSVVLRFPDMASARAWYTSPEYEAVKSMRLEATLGRAVLLEGVA</sequence>
<organism evidence="2 3">
    <name type="scientific">Mannheimia succiniciproducens (strain KCTC 0769BP / MBEL55E)</name>
    <dbReference type="NCBI Taxonomy" id="221988"/>
    <lineage>
        <taxon>Bacteria</taxon>
        <taxon>Pseudomonadati</taxon>
        <taxon>Pseudomonadota</taxon>
        <taxon>Gammaproteobacteria</taxon>
        <taxon>Pasteurellales</taxon>
        <taxon>Pasteurellaceae</taxon>
        <taxon>Basfia</taxon>
    </lineage>
</organism>
<dbReference type="Gene3D" id="3.30.70.100">
    <property type="match status" value="1"/>
</dbReference>
<dbReference type="Proteomes" id="UP000000607">
    <property type="component" value="Chromosome"/>
</dbReference>
<proteinExistence type="predicted"/>
<dbReference type="Pfam" id="PF07045">
    <property type="entry name" value="DUF1330"/>
    <property type="match status" value="1"/>
</dbReference>
<dbReference type="KEGG" id="msu:MS2148"/>
<dbReference type="STRING" id="221988.MS2148"/>
<name>Q65QK5_MANSM</name>
<feature type="domain" description="DUF1330" evidence="1">
    <location>
        <begin position="42"/>
        <end position="135"/>
    </location>
</feature>
<reference evidence="2 3" key="1">
    <citation type="journal article" date="2004" name="Nat. Biotechnol.">
        <title>The genome sequence of the capnophilic rumen bacterium Mannheimia succiniciproducens.</title>
        <authorList>
            <person name="Hong S.H."/>
            <person name="Kim J.S."/>
            <person name="Lee S.Y."/>
            <person name="In Y.H."/>
            <person name="Choi S.S."/>
            <person name="Rih J.-K."/>
            <person name="Kim C.H."/>
            <person name="Jeong H."/>
            <person name="Hur C.G."/>
            <person name="Kim J.J."/>
        </authorList>
    </citation>
    <scope>NUCLEOTIDE SEQUENCE [LARGE SCALE GENOMIC DNA]</scope>
    <source>
        <strain evidence="3">KCTC 0769BP / MBEL55E</strain>
    </source>
</reference>
<dbReference type="PANTHER" id="PTHR41521">
    <property type="match status" value="1"/>
</dbReference>
<dbReference type="EMBL" id="AE016827">
    <property type="protein sequence ID" value="AAU38755.1"/>
    <property type="molecule type" value="Genomic_DNA"/>
</dbReference>
<gene>
    <name evidence="2" type="ordered locus">MS2148</name>
</gene>